<dbReference type="InterPro" id="IPR025056">
    <property type="entry name" value="DUF3993"/>
</dbReference>
<keyword evidence="2" id="KW-1185">Reference proteome</keyword>
<dbReference type="Proteomes" id="UP000219546">
    <property type="component" value="Unassembled WGS sequence"/>
</dbReference>
<organism evidence="1 2">
    <name type="scientific">Bacillus oleivorans</name>
    <dbReference type="NCBI Taxonomy" id="1448271"/>
    <lineage>
        <taxon>Bacteria</taxon>
        <taxon>Bacillati</taxon>
        <taxon>Bacillota</taxon>
        <taxon>Bacilli</taxon>
        <taxon>Bacillales</taxon>
        <taxon>Bacillaceae</taxon>
        <taxon>Bacillus</taxon>
    </lineage>
</organism>
<sequence length="212" mass="24229">MKKITGLFIIALFMIIINLEVKAEESLNKGQAITLVQNTFQAQVSLSEKPRTIEEIFSILSPYVTSDFRQSFLEANLVYTDGKYQTYGSDFAPYYIPFFKYEENTKFTLTGDKGYIYEDFPANGDGPVRYQEGVRGVELLLTDEGWKVHKILSPDEMRPIIETLTNKVKDIPNFNFESIYLTVHAPAIVPSVYFVPLYYTSLLLSHISVGYL</sequence>
<reference evidence="1 2" key="1">
    <citation type="submission" date="2017-08" db="EMBL/GenBank/DDBJ databases">
        <authorList>
            <person name="de Groot N.N."/>
        </authorList>
    </citation>
    <scope>NUCLEOTIDE SEQUENCE [LARGE SCALE GENOMIC DNA]</scope>
    <source>
        <strain evidence="1 2">JC228</strain>
    </source>
</reference>
<name>A0A285D266_9BACI</name>
<proteinExistence type="predicted"/>
<evidence type="ECO:0000313" key="2">
    <source>
        <dbReference type="Proteomes" id="UP000219546"/>
    </source>
</evidence>
<accession>A0A285D266</accession>
<dbReference type="RefSeq" id="WP_097159669.1">
    <property type="nucleotide sequence ID" value="NZ_JBEPMQ010000008.1"/>
</dbReference>
<dbReference type="AlphaFoldDB" id="A0A285D266"/>
<dbReference type="OrthoDB" id="2680601at2"/>
<protein>
    <submittedName>
        <fullName evidence="1">Uncharacterized protein DUF3993</fullName>
    </submittedName>
</protein>
<evidence type="ECO:0000313" key="1">
    <source>
        <dbReference type="EMBL" id="SNX73901.1"/>
    </source>
</evidence>
<dbReference type="EMBL" id="OAOP01000008">
    <property type="protein sequence ID" value="SNX73901.1"/>
    <property type="molecule type" value="Genomic_DNA"/>
</dbReference>
<gene>
    <name evidence="1" type="ORF">SAMN05877753_10822</name>
</gene>
<dbReference type="Pfam" id="PF13158">
    <property type="entry name" value="DUF3993"/>
    <property type="match status" value="1"/>
</dbReference>